<comment type="caution">
    <text evidence="1">The sequence shown here is derived from an EMBL/GenBank/DDBJ whole genome shotgun (WGS) entry which is preliminary data.</text>
</comment>
<organism evidence="1 2">
    <name type="scientific">Pseudomonas syringae pv. coriandricola</name>
    <dbReference type="NCBI Taxonomy" id="264453"/>
    <lineage>
        <taxon>Bacteria</taxon>
        <taxon>Pseudomonadati</taxon>
        <taxon>Pseudomonadota</taxon>
        <taxon>Gammaproteobacteria</taxon>
        <taxon>Pseudomonadales</taxon>
        <taxon>Pseudomonadaceae</taxon>
        <taxon>Pseudomonas</taxon>
    </lineage>
</organism>
<sequence length="34" mass="4109">MGRWLVHEWKVLIYRNALAEYAELRDSRSSNEKS</sequence>
<dbReference type="EMBL" id="RBTT01000430">
    <property type="protein sequence ID" value="RMU01800.1"/>
    <property type="molecule type" value="Genomic_DNA"/>
</dbReference>
<name>A0A0P9M1Z4_9PSED</name>
<accession>A0A0P9M1Z4</accession>
<evidence type="ECO:0000313" key="1">
    <source>
        <dbReference type="EMBL" id="RMU01800.1"/>
    </source>
</evidence>
<protein>
    <submittedName>
        <fullName evidence="1">Uncharacterized protein</fullName>
    </submittedName>
</protein>
<proteinExistence type="predicted"/>
<gene>
    <name evidence="1" type="ORF">ALP36_103059</name>
</gene>
<evidence type="ECO:0000313" key="2">
    <source>
        <dbReference type="Proteomes" id="UP000274212"/>
    </source>
</evidence>
<dbReference type="AlphaFoldDB" id="A0A0P9M1Z4"/>
<dbReference type="Proteomes" id="UP000274212">
    <property type="component" value="Unassembled WGS sequence"/>
</dbReference>
<reference evidence="1 2" key="1">
    <citation type="submission" date="2018-08" db="EMBL/GenBank/DDBJ databases">
        <title>Recombination of ecologically and evolutionarily significant loci maintains genetic cohesion in the Pseudomonas syringae species complex.</title>
        <authorList>
            <person name="Dillon M."/>
            <person name="Thakur S."/>
            <person name="Almeida R.N.D."/>
            <person name="Weir B.S."/>
            <person name="Guttman D.S."/>
        </authorList>
    </citation>
    <scope>NUCLEOTIDE SEQUENCE [LARGE SCALE GENOMIC DNA]</scope>
    <source>
        <strain evidence="1 2">ICMP 9829</strain>
    </source>
</reference>